<dbReference type="InterPro" id="IPR045261">
    <property type="entry name" value="MORC_ATPase"/>
</dbReference>
<evidence type="ECO:0000313" key="1">
    <source>
        <dbReference type="EMBL" id="AIF19538.1"/>
    </source>
</evidence>
<dbReference type="GO" id="GO:0016887">
    <property type="term" value="F:ATP hydrolysis activity"/>
    <property type="evidence" value="ECO:0007669"/>
    <property type="project" value="InterPro"/>
</dbReference>
<proteinExistence type="predicted"/>
<dbReference type="PANTHER" id="PTHR23336:SF11">
    <property type="entry name" value="OS06G0622000 PROTEIN"/>
    <property type="match status" value="1"/>
</dbReference>
<organism evidence="1">
    <name type="scientific">uncultured marine group II/III euryarchaeote KM3_87_B04</name>
    <dbReference type="NCBI Taxonomy" id="1456530"/>
    <lineage>
        <taxon>Archaea</taxon>
        <taxon>Methanobacteriati</taxon>
        <taxon>Methanobacteriota</taxon>
        <taxon>environmental samples</taxon>
    </lineage>
</organism>
<name>A0A075I0K6_9EURY</name>
<sequence length="494" mass="56791">MKDRYDVDATPTLGEMLHSYSRMSYKWWFAIGELVDNSFDSYMENKEKLNDSLVVRIDYDGKERIFRISDNAYGMELEGMERAILLAKEKQWQQGIGRYGLGLKKACSWLGDEWKVITTQMGSNRGLAAEISIPELRESGANTVTIDARTPKKADNHGTMVEIRELRKTMRGRMERLVKKFLGDMYRRQIRNGEMKILWNDEEIIYQPPAYCINEKSGGHWYTTFDFPVKDLSVTCNLWVRENHLTQDGGFALFWNNRLIIPSWWPGELFGNRADHKARLLQGELNLDCLIPSAEKSEFTWEEFNQDDLIDAIQVEKIWKSYSEQSKIPKGKRGAGFSKRQKKEMTKLVHKAVGSEQVKDALKLVSTMAEEKPADIPVVVMKTLFEDAEDEDQSEIVIPGGKPAIKYVEVDDFHQPFMQATVTGRDDGSGKNILQLVINRGHPFVKQHFSSSYESYAAWKVFMVNLALIQYTHAGSKIHVETLIQGLDTLLKQY</sequence>
<dbReference type="InterPro" id="IPR036890">
    <property type="entry name" value="HATPase_C_sf"/>
</dbReference>
<protein>
    <recommendedName>
        <fullName evidence="2">ATP-binding protein</fullName>
    </recommendedName>
</protein>
<dbReference type="SUPFAM" id="SSF55874">
    <property type="entry name" value="ATPase domain of HSP90 chaperone/DNA topoisomerase II/histidine kinase"/>
    <property type="match status" value="1"/>
</dbReference>
<accession>A0A075I0K6</accession>
<dbReference type="AlphaFoldDB" id="A0A075I0K6"/>
<reference evidence="1" key="1">
    <citation type="journal article" date="2014" name="Genome Biol. Evol.">
        <title>Pangenome evidence for extensive interdomain horizontal transfer affecting lineage core and shell genes in uncultured planktonic thaumarchaeota and euryarchaeota.</title>
        <authorList>
            <person name="Deschamps P."/>
            <person name="Zivanovic Y."/>
            <person name="Moreira D."/>
            <person name="Rodriguez-Valera F."/>
            <person name="Lopez-Garcia P."/>
        </authorList>
    </citation>
    <scope>NUCLEOTIDE SEQUENCE</scope>
</reference>
<dbReference type="PANTHER" id="PTHR23336">
    <property type="entry name" value="ZINC FINGER CW-TYPE COILED-COIL DOMAIN PROTEIN 3"/>
    <property type="match status" value="1"/>
</dbReference>
<evidence type="ECO:0008006" key="2">
    <source>
        <dbReference type="Google" id="ProtNLM"/>
    </source>
</evidence>
<dbReference type="Gene3D" id="3.30.565.10">
    <property type="entry name" value="Histidine kinase-like ATPase, C-terminal domain"/>
    <property type="match status" value="1"/>
</dbReference>
<dbReference type="Pfam" id="PF13589">
    <property type="entry name" value="HATPase_c_3"/>
    <property type="match status" value="1"/>
</dbReference>
<dbReference type="EMBL" id="KF901140">
    <property type="protein sequence ID" value="AIF19538.1"/>
    <property type="molecule type" value="Genomic_DNA"/>
</dbReference>